<name>A0A1H0D3J5_9BACT</name>
<dbReference type="Pfam" id="PF00534">
    <property type="entry name" value="Glycos_transf_1"/>
    <property type="match status" value="1"/>
</dbReference>
<keyword evidence="4" id="KW-1185">Reference proteome</keyword>
<dbReference type="RefSeq" id="WP_092064630.1">
    <property type="nucleotide sequence ID" value="NZ_FNIN01000004.1"/>
</dbReference>
<dbReference type="InterPro" id="IPR001296">
    <property type="entry name" value="Glyco_trans_1"/>
</dbReference>
<evidence type="ECO:0000313" key="4">
    <source>
        <dbReference type="Proteomes" id="UP000199602"/>
    </source>
</evidence>
<protein>
    <submittedName>
        <fullName evidence="3">Glycosyltransferase involved in cell wall bisynthesis</fullName>
    </submittedName>
</protein>
<keyword evidence="3" id="KW-0808">Transferase</keyword>
<proteinExistence type="predicted"/>
<evidence type="ECO:0000259" key="2">
    <source>
        <dbReference type="Pfam" id="PF13439"/>
    </source>
</evidence>
<evidence type="ECO:0000259" key="1">
    <source>
        <dbReference type="Pfam" id="PF00534"/>
    </source>
</evidence>
<dbReference type="CDD" id="cd03801">
    <property type="entry name" value="GT4_PimA-like"/>
    <property type="match status" value="1"/>
</dbReference>
<reference evidence="3 4" key="1">
    <citation type="submission" date="2016-10" db="EMBL/GenBank/DDBJ databases">
        <authorList>
            <person name="de Groot N.N."/>
        </authorList>
    </citation>
    <scope>NUCLEOTIDE SEQUENCE [LARGE SCALE GENOMIC DNA]</scope>
    <source>
        <strain evidence="3 4">DSM 15269</strain>
    </source>
</reference>
<evidence type="ECO:0000313" key="3">
    <source>
        <dbReference type="EMBL" id="SDN64685.1"/>
    </source>
</evidence>
<dbReference type="EMBL" id="FNIN01000004">
    <property type="protein sequence ID" value="SDN64685.1"/>
    <property type="molecule type" value="Genomic_DNA"/>
</dbReference>
<dbReference type="OrthoDB" id="9765330at2"/>
<sequence>MRIVFFSSSSTSSGGTRQALYTLQELTKLGHKTAFVVPKNSTIINKCPNTNWIELPNNIQQWKDFFFNFIYNYKPSIIHAYHNKAIKKIAWWSLFFKTKKIAILAHRGVVFRPTNPLPYWSWGIDCFTANSQACAQKIHQIGVPRQKIEVVYNCLPPNRTLPTIDKKSILQQLHINPQEVVIGTISGNSPIKGVNIFLRAISKLKDLSFKVLILGANKEKWIDLVQQLKIEHLVHFLGHQENVANYLQIMDIFCIPSLSESIPNTLLEAIAFNLPVVASKVGGIPEILEGKGILVSPGRSDELAQGLKKLYLNKKLRNILGEKLGNLRKNFLPQTKAKQLETLYQKLLRKKLCF</sequence>
<dbReference type="STRING" id="206665.SAMN04488516_10414"/>
<gene>
    <name evidence="3" type="ORF">SAMN04488516_10414</name>
</gene>
<dbReference type="GO" id="GO:0016757">
    <property type="term" value="F:glycosyltransferase activity"/>
    <property type="evidence" value="ECO:0007669"/>
    <property type="project" value="InterPro"/>
</dbReference>
<dbReference type="Proteomes" id="UP000199602">
    <property type="component" value="Unassembled WGS sequence"/>
</dbReference>
<feature type="domain" description="Glycosyltransferase subfamily 4-like N-terminal" evidence="2">
    <location>
        <begin position="13"/>
        <end position="158"/>
    </location>
</feature>
<organism evidence="3 4">
    <name type="scientific">Desulfonauticus submarinus</name>
    <dbReference type="NCBI Taxonomy" id="206665"/>
    <lineage>
        <taxon>Bacteria</taxon>
        <taxon>Pseudomonadati</taxon>
        <taxon>Thermodesulfobacteriota</taxon>
        <taxon>Desulfovibrionia</taxon>
        <taxon>Desulfovibrionales</taxon>
        <taxon>Desulfonauticaceae</taxon>
        <taxon>Desulfonauticus</taxon>
    </lineage>
</organism>
<dbReference type="PANTHER" id="PTHR12526">
    <property type="entry name" value="GLYCOSYLTRANSFERASE"/>
    <property type="match status" value="1"/>
</dbReference>
<dbReference type="InterPro" id="IPR028098">
    <property type="entry name" value="Glyco_trans_4-like_N"/>
</dbReference>
<dbReference type="Gene3D" id="3.40.50.2000">
    <property type="entry name" value="Glycogen Phosphorylase B"/>
    <property type="match status" value="2"/>
</dbReference>
<dbReference type="AlphaFoldDB" id="A0A1H0D3J5"/>
<dbReference type="Pfam" id="PF13439">
    <property type="entry name" value="Glyco_transf_4"/>
    <property type="match status" value="1"/>
</dbReference>
<dbReference type="SUPFAM" id="SSF53756">
    <property type="entry name" value="UDP-Glycosyltransferase/glycogen phosphorylase"/>
    <property type="match status" value="1"/>
</dbReference>
<feature type="domain" description="Glycosyl transferase family 1" evidence="1">
    <location>
        <begin position="166"/>
        <end position="322"/>
    </location>
</feature>
<accession>A0A1H0D3J5</accession>